<evidence type="ECO:0000256" key="4">
    <source>
        <dbReference type="ARBA" id="ARBA00022989"/>
    </source>
</evidence>
<dbReference type="InterPro" id="IPR030184">
    <property type="entry name" value="WAT1-related"/>
</dbReference>
<dbReference type="HOGENOM" id="CLU_025359_1_2_1"/>
<dbReference type="Proteomes" id="UP000001514">
    <property type="component" value="Unassembled WGS sequence"/>
</dbReference>
<dbReference type="GO" id="GO:0005886">
    <property type="term" value="C:plasma membrane"/>
    <property type="evidence" value="ECO:0000318"/>
    <property type="project" value="GO_Central"/>
</dbReference>
<dbReference type="OrthoDB" id="1728340at2759"/>
<reference evidence="9 10" key="1">
    <citation type="journal article" date="2011" name="Science">
        <title>The Selaginella genome identifies genetic changes associated with the evolution of vascular plants.</title>
        <authorList>
            <person name="Banks J.A."/>
            <person name="Nishiyama T."/>
            <person name="Hasebe M."/>
            <person name="Bowman J.L."/>
            <person name="Gribskov M."/>
            <person name="dePamphilis C."/>
            <person name="Albert V.A."/>
            <person name="Aono N."/>
            <person name="Aoyama T."/>
            <person name="Ambrose B.A."/>
            <person name="Ashton N.W."/>
            <person name="Axtell M.J."/>
            <person name="Barker E."/>
            <person name="Barker M.S."/>
            <person name="Bennetzen J.L."/>
            <person name="Bonawitz N.D."/>
            <person name="Chapple C."/>
            <person name="Cheng C."/>
            <person name="Correa L.G."/>
            <person name="Dacre M."/>
            <person name="DeBarry J."/>
            <person name="Dreyer I."/>
            <person name="Elias M."/>
            <person name="Engstrom E.M."/>
            <person name="Estelle M."/>
            <person name="Feng L."/>
            <person name="Finet C."/>
            <person name="Floyd S.K."/>
            <person name="Frommer W.B."/>
            <person name="Fujita T."/>
            <person name="Gramzow L."/>
            <person name="Gutensohn M."/>
            <person name="Harholt J."/>
            <person name="Hattori M."/>
            <person name="Heyl A."/>
            <person name="Hirai T."/>
            <person name="Hiwatashi Y."/>
            <person name="Ishikawa M."/>
            <person name="Iwata M."/>
            <person name="Karol K.G."/>
            <person name="Koehler B."/>
            <person name="Kolukisaoglu U."/>
            <person name="Kubo M."/>
            <person name="Kurata T."/>
            <person name="Lalonde S."/>
            <person name="Li K."/>
            <person name="Li Y."/>
            <person name="Litt A."/>
            <person name="Lyons E."/>
            <person name="Manning G."/>
            <person name="Maruyama T."/>
            <person name="Michael T.P."/>
            <person name="Mikami K."/>
            <person name="Miyazaki S."/>
            <person name="Morinaga S."/>
            <person name="Murata T."/>
            <person name="Mueller-Roeber B."/>
            <person name="Nelson D.R."/>
            <person name="Obara M."/>
            <person name="Oguri Y."/>
            <person name="Olmstead R.G."/>
            <person name="Onodera N."/>
            <person name="Petersen B.L."/>
            <person name="Pils B."/>
            <person name="Prigge M."/>
            <person name="Rensing S.A."/>
            <person name="Riano-Pachon D.M."/>
            <person name="Roberts A.W."/>
            <person name="Sato Y."/>
            <person name="Scheller H.V."/>
            <person name="Schulz B."/>
            <person name="Schulz C."/>
            <person name="Shakirov E.V."/>
            <person name="Shibagaki N."/>
            <person name="Shinohara N."/>
            <person name="Shippen D.E."/>
            <person name="Soerensen I."/>
            <person name="Sotooka R."/>
            <person name="Sugimoto N."/>
            <person name="Sugita M."/>
            <person name="Sumikawa N."/>
            <person name="Tanurdzic M."/>
            <person name="Theissen G."/>
            <person name="Ulvskov P."/>
            <person name="Wakazuki S."/>
            <person name="Weng J.K."/>
            <person name="Willats W.W."/>
            <person name="Wipf D."/>
            <person name="Wolf P.G."/>
            <person name="Yang L."/>
            <person name="Zimmer A.D."/>
            <person name="Zhu Q."/>
            <person name="Mitros T."/>
            <person name="Hellsten U."/>
            <person name="Loque D."/>
            <person name="Otillar R."/>
            <person name="Salamov A."/>
            <person name="Schmutz J."/>
            <person name="Shapiro H."/>
            <person name="Lindquist E."/>
            <person name="Lucas S."/>
            <person name="Rokhsar D."/>
            <person name="Grigoriev I.V."/>
        </authorList>
    </citation>
    <scope>NUCLEOTIDE SEQUENCE [LARGE SCALE GENOMIC DNA]</scope>
</reference>
<dbReference type="AlphaFoldDB" id="D8SAS9"/>
<feature type="domain" description="EamA" evidence="8">
    <location>
        <begin position="19"/>
        <end position="135"/>
    </location>
</feature>
<feature type="transmembrane region" description="Helical" evidence="6">
    <location>
        <begin position="142"/>
        <end position="160"/>
    </location>
</feature>
<dbReference type="Pfam" id="PF00892">
    <property type="entry name" value="EamA"/>
    <property type="match status" value="2"/>
</dbReference>
<feature type="compositionally biased region" description="Basic and acidic residues" evidence="7">
    <location>
        <begin position="345"/>
        <end position="380"/>
    </location>
</feature>
<feature type="transmembrane region" description="Helical" evidence="6">
    <location>
        <begin position="264"/>
        <end position="282"/>
    </location>
</feature>
<dbReference type="InParanoid" id="D8SAS9"/>
<gene>
    <name evidence="9" type="ORF">SELMODRAFT_153780</name>
</gene>
<feature type="transmembrane region" description="Helical" evidence="6">
    <location>
        <begin position="80"/>
        <end position="103"/>
    </location>
</feature>
<evidence type="ECO:0000256" key="2">
    <source>
        <dbReference type="ARBA" id="ARBA00007635"/>
    </source>
</evidence>
<feature type="transmembrane region" description="Helical" evidence="6">
    <location>
        <begin position="50"/>
        <end position="68"/>
    </location>
</feature>
<proteinExistence type="inferred from homology"/>
<dbReference type="OMA" id="NIMQRCN"/>
<dbReference type="InterPro" id="IPR037185">
    <property type="entry name" value="EmrE-like"/>
</dbReference>
<dbReference type="EMBL" id="GL377609">
    <property type="protein sequence ID" value="EFJ18649.1"/>
    <property type="molecule type" value="Genomic_DNA"/>
</dbReference>
<evidence type="ECO:0000313" key="10">
    <source>
        <dbReference type="Proteomes" id="UP000001514"/>
    </source>
</evidence>
<accession>D8SAS9</accession>
<evidence type="ECO:0000256" key="6">
    <source>
        <dbReference type="RuleBase" id="RU363077"/>
    </source>
</evidence>
<evidence type="ECO:0000259" key="8">
    <source>
        <dbReference type="Pfam" id="PF00892"/>
    </source>
</evidence>
<dbReference type="Gramene" id="EFJ18649">
    <property type="protein sequence ID" value="EFJ18649"/>
    <property type="gene ID" value="SELMODRAFT_153780"/>
</dbReference>
<evidence type="ECO:0000256" key="7">
    <source>
        <dbReference type="SAM" id="MobiDB-lite"/>
    </source>
</evidence>
<name>D8SAS9_SELML</name>
<keyword evidence="3 6" id="KW-0812">Transmembrane</keyword>
<feature type="domain" description="EamA" evidence="8">
    <location>
        <begin position="195"/>
        <end position="333"/>
    </location>
</feature>
<comment type="similarity">
    <text evidence="2 6">Belongs to the drug/metabolite transporter (DMT) superfamily. Plant drug/metabolite exporter (P-DME) (TC 2.A.7.4) family.</text>
</comment>
<feature type="transmembrane region" description="Helical" evidence="6">
    <location>
        <begin position="289"/>
        <end position="309"/>
    </location>
</feature>
<evidence type="ECO:0000313" key="9">
    <source>
        <dbReference type="EMBL" id="EFJ18649.1"/>
    </source>
</evidence>
<dbReference type="InterPro" id="IPR000620">
    <property type="entry name" value="EamA_dom"/>
</dbReference>
<feature type="transmembrane region" description="Helical" evidence="6">
    <location>
        <begin position="20"/>
        <end position="38"/>
    </location>
</feature>
<dbReference type="FunCoup" id="D8SAS9">
    <property type="interactions" value="81"/>
</dbReference>
<keyword evidence="10" id="KW-1185">Reference proteome</keyword>
<feature type="transmembrane region" description="Helical" evidence="6">
    <location>
        <begin position="109"/>
        <end position="130"/>
    </location>
</feature>
<feature type="region of interest" description="Disordered" evidence="7">
    <location>
        <begin position="345"/>
        <end position="387"/>
    </location>
</feature>
<comment type="subcellular location">
    <subcellularLocation>
        <location evidence="1 6">Membrane</location>
        <topology evidence="1 6">Multi-pass membrane protein</topology>
    </subcellularLocation>
</comment>
<evidence type="ECO:0000256" key="1">
    <source>
        <dbReference type="ARBA" id="ARBA00004141"/>
    </source>
</evidence>
<keyword evidence="4 6" id="KW-1133">Transmembrane helix</keyword>
<evidence type="ECO:0000256" key="3">
    <source>
        <dbReference type="ARBA" id="ARBA00022692"/>
    </source>
</evidence>
<dbReference type="GO" id="GO:0022857">
    <property type="term" value="F:transmembrane transporter activity"/>
    <property type="evidence" value="ECO:0007669"/>
    <property type="project" value="InterPro"/>
</dbReference>
<dbReference type="KEGG" id="smo:SELMODRAFT_153780"/>
<feature type="transmembrane region" description="Helical" evidence="6">
    <location>
        <begin position="315"/>
        <end position="335"/>
    </location>
</feature>
<dbReference type="eggNOG" id="ENOG502QSV3">
    <property type="taxonomic scope" value="Eukaryota"/>
</dbReference>
<organism evidence="10">
    <name type="scientific">Selaginella moellendorffii</name>
    <name type="common">Spikemoss</name>
    <dbReference type="NCBI Taxonomy" id="88036"/>
    <lineage>
        <taxon>Eukaryota</taxon>
        <taxon>Viridiplantae</taxon>
        <taxon>Streptophyta</taxon>
        <taxon>Embryophyta</taxon>
        <taxon>Tracheophyta</taxon>
        <taxon>Lycopodiopsida</taxon>
        <taxon>Selaginellales</taxon>
        <taxon>Selaginellaceae</taxon>
        <taxon>Selaginella</taxon>
    </lineage>
</organism>
<sequence>MAHYPILNLGLLGKLRIHFILALVQVGYAGFQLLTKIAFEQGLNKTTYPVYRNVIGFAVILPVAAFLERKERPQLRFTHLIHFFFLGITAVALGQGLFLYGLADTTPTFASAFQNSIPAVTFAMAAISGVEDVNLSRRDGQAKLFGAICAGAGATLMTAYKGPLLFNHLHHSAASTEAAKSIQATPILTLSVWRLGSLYLLISCLAFGVFYVLQARTLRMYPARYSTVCFTNFFGAIQLSVFAVASQPSLSIWKITPGIQLTSVLYAGFVASGLVFSAQAWCMQQAGPVIVSAYQPLQTVVVGFVALVFLGEPFYLGSLLGAILIICGLYMVTWGQEQQQEHVTRLQRRQSDIGESDPSKMEEGSLLHRPLLHDEEKPQEQRNSGSI</sequence>
<keyword evidence="5 6" id="KW-0472">Membrane</keyword>
<feature type="transmembrane region" description="Helical" evidence="6">
    <location>
        <begin position="225"/>
        <end position="244"/>
    </location>
</feature>
<dbReference type="SUPFAM" id="SSF103481">
    <property type="entry name" value="Multidrug resistance efflux transporter EmrE"/>
    <property type="match status" value="2"/>
</dbReference>
<feature type="transmembrane region" description="Helical" evidence="6">
    <location>
        <begin position="192"/>
        <end position="213"/>
    </location>
</feature>
<protein>
    <recommendedName>
        <fullName evidence="6">WAT1-related protein</fullName>
    </recommendedName>
</protein>
<dbReference type="PANTHER" id="PTHR31218">
    <property type="entry name" value="WAT1-RELATED PROTEIN"/>
    <property type="match status" value="1"/>
</dbReference>
<evidence type="ECO:0000256" key="5">
    <source>
        <dbReference type="ARBA" id="ARBA00023136"/>
    </source>
</evidence>